<evidence type="ECO:0000259" key="11">
    <source>
        <dbReference type="PROSITE" id="PS50126"/>
    </source>
</evidence>
<dbReference type="GO" id="GO:0003723">
    <property type="term" value="F:RNA binding"/>
    <property type="evidence" value="ECO:0007669"/>
    <property type="project" value="UniProtKB-KW"/>
</dbReference>
<dbReference type="Pfam" id="PF10150">
    <property type="entry name" value="RNase_E_G"/>
    <property type="match status" value="1"/>
</dbReference>
<dbReference type="GO" id="GO:0005737">
    <property type="term" value="C:cytoplasm"/>
    <property type="evidence" value="ECO:0007669"/>
    <property type="project" value="TreeGrafter"/>
</dbReference>
<dbReference type="EMBL" id="JACHFJ010000007">
    <property type="protein sequence ID" value="MBB5373523.1"/>
    <property type="molecule type" value="Genomic_DNA"/>
</dbReference>
<evidence type="ECO:0000256" key="10">
    <source>
        <dbReference type="ARBA" id="ARBA00023136"/>
    </source>
</evidence>
<evidence type="ECO:0000256" key="9">
    <source>
        <dbReference type="ARBA" id="ARBA00022884"/>
    </source>
</evidence>
<dbReference type="PANTHER" id="PTHR30001">
    <property type="entry name" value="RIBONUCLEASE"/>
    <property type="match status" value="1"/>
</dbReference>
<dbReference type="InterPro" id="IPR003029">
    <property type="entry name" value="S1_domain"/>
</dbReference>
<evidence type="ECO:0000256" key="4">
    <source>
        <dbReference type="ARBA" id="ARBA00022722"/>
    </source>
</evidence>
<sequence length="284" mass="30289">MIAVSRRGDLVRIALLRGDDLAEYWLWNLAAPDGLGDIYTARVDAVMPALAGRFLALGNDLSGFLPDSAGGKNLTVGDYVAVRVTRAPQGDKGPRLEVVAEPHGDAPGLIRRGPGPLLDLAARFPAAEIVLDDYELMAQLRPTLAGRMRHDAKAFDTVLEDEVTALAEPTAPLPHGAAMHISPAKAATLIDIDAASASAINPLALNTAIIPEICRQIVLRNLSGGILIDFAGLKSAQRQKLAEPLRAALTADTLRPSLLGFSHLGFAEINRRRIRPPLHELLSP</sequence>
<keyword evidence="9" id="KW-0694">RNA-binding</keyword>
<organism evidence="12 13">
    <name type="scientific">Acidocella aromatica</name>
    <dbReference type="NCBI Taxonomy" id="1303579"/>
    <lineage>
        <taxon>Bacteria</taxon>
        <taxon>Pseudomonadati</taxon>
        <taxon>Pseudomonadota</taxon>
        <taxon>Alphaproteobacteria</taxon>
        <taxon>Acetobacterales</taxon>
        <taxon>Acidocellaceae</taxon>
        <taxon>Acidocella</taxon>
    </lineage>
</organism>
<dbReference type="GO" id="GO:0016787">
    <property type="term" value="F:hydrolase activity"/>
    <property type="evidence" value="ECO:0007669"/>
    <property type="project" value="UniProtKB-KW"/>
</dbReference>
<evidence type="ECO:0000256" key="2">
    <source>
        <dbReference type="ARBA" id="ARBA00022475"/>
    </source>
</evidence>
<protein>
    <submittedName>
        <fullName evidence="12">Ribonuclease G/E</fullName>
    </submittedName>
</protein>
<dbReference type="SUPFAM" id="SSF50249">
    <property type="entry name" value="Nucleic acid-binding proteins"/>
    <property type="match status" value="1"/>
</dbReference>
<keyword evidence="13" id="KW-1185">Reference proteome</keyword>
<keyword evidence="4" id="KW-0540">Nuclease</keyword>
<keyword evidence="3" id="KW-0997">Cell inner membrane</keyword>
<evidence type="ECO:0000256" key="7">
    <source>
        <dbReference type="ARBA" id="ARBA00022801"/>
    </source>
</evidence>
<keyword evidence="8" id="KW-0460">Magnesium</keyword>
<comment type="cofactor">
    <cofactor evidence="1">
        <name>Mg(2+)</name>
        <dbReference type="ChEBI" id="CHEBI:18420"/>
    </cofactor>
</comment>
<reference evidence="12 13" key="1">
    <citation type="submission" date="2020-08" db="EMBL/GenBank/DDBJ databases">
        <title>Genomic Encyclopedia of Type Strains, Phase IV (KMG-IV): sequencing the most valuable type-strain genomes for metagenomic binning, comparative biology and taxonomic classification.</title>
        <authorList>
            <person name="Goeker M."/>
        </authorList>
    </citation>
    <scope>NUCLEOTIDE SEQUENCE [LARGE SCALE GENOMIC DNA]</scope>
    <source>
        <strain evidence="12 13">DSM 27026</strain>
    </source>
</reference>
<feature type="domain" description="S1 motif" evidence="11">
    <location>
        <begin position="36"/>
        <end position="101"/>
    </location>
</feature>
<gene>
    <name evidence="12" type="ORF">HNP71_001783</name>
</gene>
<dbReference type="PROSITE" id="PS50126">
    <property type="entry name" value="S1"/>
    <property type="match status" value="1"/>
</dbReference>
<evidence type="ECO:0000313" key="12">
    <source>
        <dbReference type="EMBL" id="MBB5373523.1"/>
    </source>
</evidence>
<dbReference type="AlphaFoldDB" id="A0A840VCI3"/>
<dbReference type="GO" id="GO:0046872">
    <property type="term" value="F:metal ion binding"/>
    <property type="evidence" value="ECO:0007669"/>
    <property type="project" value="UniProtKB-KW"/>
</dbReference>
<dbReference type="InterPro" id="IPR019307">
    <property type="entry name" value="RNA-bd_AU-1/RNase_E/G"/>
</dbReference>
<evidence type="ECO:0000256" key="8">
    <source>
        <dbReference type="ARBA" id="ARBA00022842"/>
    </source>
</evidence>
<keyword evidence="7" id="KW-0378">Hydrolase</keyword>
<evidence type="ECO:0000256" key="6">
    <source>
        <dbReference type="ARBA" id="ARBA00022759"/>
    </source>
</evidence>
<dbReference type="PANTHER" id="PTHR30001:SF1">
    <property type="entry name" value="RIBONUCLEASE E_G-LIKE PROTEIN, CHLOROPLASTIC"/>
    <property type="match status" value="1"/>
</dbReference>
<name>A0A840VCI3_9PROT</name>
<keyword evidence="2" id="KW-1003">Cell membrane</keyword>
<dbReference type="GO" id="GO:0004519">
    <property type="term" value="F:endonuclease activity"/>
    <property type="evidence" value="ECO:0007669"/>
    <property type="project" value="UniProtKB-KW"/>
</dbReference>
<comment type="caution">
    <text evidence="12">The sequence shown here is derived from an EMBL/GenBank/DDBJ whole genome shotgun (WGS) entry which is preliminary data.</text>
</comment>
<dbReference type="GO" id="GO:0004540">
    <property type="term" value="F:RNA nuclease activity"/>
    <property type="evidence" value="ECO:0007669"/>
    <property type="project" value="InterPro"/>
</dbReference>
<dbReference type="Proteomes" id="UP000553706">
    <property type="component" value="Unassembled WGS sequence"/>
</dbReference>
<evidence type="ECO:0000256" key="5">
    <source>
        <dbReference type="ARBA" id="ARBA00022723"/>
    </source>
</evidence>
<accession>A0A840VCI3</accession>
<evidence type="ECO:0000256" key="1">
    <source>
        <dbReference type="ARBA" id="ARBA00001946"/>
    </source>
</evidence>
<evidence type="ECO:0000256" key="3">
    <source>
        <dbReference type="ARBA" id="ARBA00022519"/>
    </source>
</evidence>
<keyword evidence="5" id="KW-0479">Metal-binding</keyword>
<keyword evidence="10" id="KW-0472">Membrane</keyword>
<evidence type="ECO:0000313" key="13">
    <source>
        <dbReference type="Proteomes" id="UP000553706"/>
    </source>
</evidence>
<dbReference type="InterPro" id="IPR004659">
    <property type="entry name" value="RNase_E/G"/>
</dbReference>
<keyword evidence="6" id="KW-0255">Endonuclease</keyword>
<dbReference type="RefSeq" id="WP_183266527.1">
    <property type="nucleotide sequence ID" value="NZ_JACHFJ010000007.1"/>
</dbReference>
<proteinExistence type="predicted"/>
<dbReference type="GO" id="GO:0006364">
    <property type="term" value="P:rRNA processing"/>
    <property type="evidence" value="ECO:0007669"/>
    <property type="project" value="TreeGrafter"/>
</dbReference>
<dbReference type="InterPro" id="IPR012340">
    <property type="entry name" value="NA-bd_OB-fold"/>
</dbReference>